<evidence type="ECO:0000313" key="6">
    <source>
        <dbReference type="Proteomes" id="UP001324533"/>
    </source>
</evidence>
<dbReference type="Proteomes" id="UP001324533">
    <property type="component" value="Chromosome"/>
</dbReference>
<dbReference type="SMART" id="SM00871">
    <property type="entry name" value="AraC_E_bind"/>
    <property type="match status" value="1"/>
</dbReference>
<organism evidence="5 6">
    <name type="scientific">Microbacterium invictum</name>
    <dbReference type="NCBI Taxonomy" id="515415"/>
    <lineage>
        <taxon>Bacteria</taxon>
        <taxon>Bacillati</taxon>
        <taxon>Actinomycetota</taxon>
        <taxon>Actinomycetes</taxon>
        <taxon>Micrococcales</taxon>
        <taxon>Microbacteriaceae</taxon>
        <taxon>Microbacterium</taxon>
    </lineage>
</organism>
<dbReference type="Pfam" id="PF12833">
    <property type="entry name" value="HTH_18"/>
    <property type="match status" value="1"/>
</dbReference>
<gene>
    <name evidence="5" type="ORF">T9R20_13775</name>
</gene>
<dbReference type="InterPro" id="IPR018060">
    <property type="entry name" value="HTH_AraC"/>
</dbReference>
<evidence type="ECO:0000259" key="4">
    <source>
        <dbReference type="PROSITE" id="PS01124"/>
    </source>
</evidence>
<evidence type="ECO:0000256" key="3">
    <source>
        <dbReference type="ARBA" id="ARBA00023163"/>
    </source>
</evidence>
<dbReference type="Pfam" id="PF06445">
    <property type="entry name" value="GyrI-like"/>
    <property type="match status" value="1"/>
</dbReference>
<evidence type="ECO:0000256" key="1">
    <source>
        <dbReference type="ARBA" id="ARBA00023015"/>
    </source>
</evidence>
<keyword evidence="6" id="KW-1185">Reference proteome</keyword>
<dbReference type="PANTHER" id="PTHR47504">
    <property type="entry name" value="RIGHT ORIGIN-BINDING PROTEIN"/>
    <property type="match status" value="1"/>
</dbReference>
<keyword evidence="1" id="KW-0805">Transcription regulation</keyword>
<dbReference type="SUPFAM" id="SSF46689">
    <property type="entry name" value="Homeodomain-like"/>
    <property type="match status" value="2"/>
</dbReference>
<dbReference type="SUPFAM" id="SSF55136">
    <property type="entry name" value="Probable bacterial effector-binding domain"/>
    <property type="match status" value="1"/>
</dbReference>
<dbReference type="PROSITE" id="PS00041">
    <property type="entry name" value="HTH_ARAC_FAMILY_1"/>
    <property type="match status" value="1"/>
</dbReference>
<dbReference type="EMBL" id="CP139779">
    <property type="protein sequence ID" value="WQB69754.1"/>
    <property type="molecule type" value="Genomic_DNA"/>
</dbReference>
<accession>A0ABZ0V9E7</accession>
<protein>
    <submittedName>
        <fullName evidence="5">Helix-turn-helix domain-containing protein</fullName>
    </submittedName>
</protein>
<dbReference type="Gene3D" id="1.10.10.60">
    <property type="entry name" value="Homeodomain-like"/>
    <property type="match status" value="2"/>
</dbReference>
<dbReference type="Gene3D" id="3.20.80.10">
    <property type="entry name" value="Regulatory factor, effector binding domain"/>
    <property type="match status" value="1"/>
</dbReference>
<sequence length="293" mass="32078">MLERWNTAIDLIEENLDGEVDVAALARAAVTSEYHFRRVFSVLAGMPLSEYIRRRRMSVAAAAVVAGEPLIDIAVRYGYGSADAFRRAFVAVHGITPDDARRPGAILTSQARLTLRLTIEGSAPMRHRINDLEPFRIVGPGTRIPLVYRGPNPDMIAFHRSLPASTADDLAKLSDMAEPAGPFSASTDFAPDRADGSEFHYVYGVATRRPAGGIPDSFDVIEVPAHTWVAFEVTADTGFFDALQQVWADAYGEWFPSHPYRTVAAPEILAVHERSADGDAGRAELWLAVEREG</sequence>
<dbReference type="InterPro" id="IPR029442">
    <property type="entry name" value="GyrI-like"/>
</dbReference>
<dbReference type="PROSITE" id="PS01124">
    <property type="entry name" value="HTH_ARAC_FAMILY_2"/>
    <property type="match status" value="1"/>
</dbReference>
<name>A0ABZ0V9E7_9MICO</name>
<proteinExistence type="predicted"/>
<dbReference type="PANTHER" id="PTHR47504:SF5">
    <property type="entry name" value="RIGHT ORIGIN-BINDING PROTEIN"/>
    <property type="match status" value="1"/>
</dbReference>
<dbReference type="InterPro" id="IPR018062">
    <property type="entry name" value="HTH_AraC-typ_CS"/>
</dbReference>
<keyword evidence="2" id="KW-0238">DNA-binding</keyword>
<dbReference type="InterPro" id="IPR050959">
    <property type="entry name" value="MarA-like"/>
</dbReference>
<keyword evidence="3" id="KW-0804">Transcription</keyword>
<dbReference type="InterPro" id="IPR010499">
    <property type="entry name" value="AraC_E-bd"/>
</dbReference>
<dbReference type="SMART" id="SM00342">
    <property type="entry name" value="HTH_ARAC"/>
    <property type="match status" value="1"/>
</dbReference>
<feature type="domain" description="HTH araC/xylS-type" evidence="4">
    <location>
        <begin position="6"/>
        <end position="103"/>
    </location>
</feature>
<evidence type="ECO:0000256" key="2">
    <source>
        <dbReference type="ARBA" id="ARBA00023125"/>
    </source>
</evidence>
<evidence type="ECO:0000313" key="5">
    <source>
        <dbReference type="EMBL" id="WQB69754.1"/>
    </source>
</evidence>
<dbReference type="InterPro" id="IPR011256">
    <property type="entry name" value="Reg_factor_effector_dom_sf"/>
</dbReference>
<reference evidence="5 6" key="1">
    <citation type="submission" date="2023-06" db="EMBL/GenBank/DDBJ databases">
        <title>Rock-solubilizing bacteria, Microbacterium invictum, promotes re-establishment of vegetation in rocky wasteland by accelerating rock bio-weathering and reshaping soil bacterial community.</title>
        <authorList>
            <person name="Liu C."/>
        </authorList>
    </citation>
    <scope>NUCLEOTIDE SEQUENCE [LARGE SCALE GENOMIC DNA]</scope>
    <source>
        <strain evidence="5 6">X-18</strain>
    </source>
</reference>
<dbReference type="RefSeq" id="WP_322409876.1">
    <property type="nucleotide sequence ID" value="NZ_CP139779.1"/>
</dbReference>
<dbReference type="InterPro" id="IPR009057">
    <property type="entry name" value="Homeodomain-like_sf"/>
</dbReference>